<comment type="subcellular location">
    <subcellularLocation>
        <location evidence="1">Membrane</location>
        <topology evidence="1">Multi-pass membrane protein</topology>
    </subcellularLocation>
</comment>
<protein>
    <submittedName>
        <fullName evidence="8">Cytochrome c-type biogenesis protein CcsB</fullName>
    </submittedName>
</protein>
<dbReference type="eggNOG" id="COG0755">
    <property type="taxonomic scope" value="Bacteria"/>
</dbReference>
<organism evidence="8 9">
    <name type="scientific">Intrasporangium calvum (strain ATCC 23552 / DSM 43043 / JCM 3097 / NBRC 12989 / NCIMB 10167 / NRRL B-3866 / 7 KIP)</name>
    <dbReference type="NCBI Taxonomy" id="710696"/>
    <lineage>
        <taxon>Bacteria</taxon>
        <taxon>Bacillati</taxon>
        <taxon>Actinomycetota</taxon>
        <taxon>Actinomycetes</taxon>
        <taxon>Micrococcales</taxon>
        <taxon>Intrasporangiaceae</taxon>
        <taxon>Intrasporangium</taxon>
    </lineage>
</organism>
<keyword evidence="2 6" id="KW-0812">Transmembrane</keyword>
<feature type="transmembrane region" description="Helical" evidence="6">
    <location>
        <begin position="117"/>
        <end position="134"/>
    </location>
</feature>
<evidence type="ECO:0000256" key="6">
    <source>
        <dbReference type="SAM" id="Phobius"/>
    </source>
</evidence>
<keyword evidence="4 6" id="KW-1133">Transmembrane helix</keyword>
<feature type="domain" description="Cytochrome c assembly protein" evidence="7">
    <location>
        <begin position="115"/>
        <end position="309"/>
    </location>
</feature>
<accession>E6SB96</accession>
<dbReference type="OrthoDB" id="9814290at2"/>
<dbReference type="InterPro" id="IPR017562">
    <property type="entry name" value="Cyt_c_biogenesis_CcsA"/>
</dbReference>
<dbReference type="KEGG" id="ica:Intca_1873"/>
<dbReference type="GO" id="GO:0020037">
    <property type="term" value="F:heme binding"/>
    <property type="evidence" value="ECO:0007669"/>
    <property type="project" value="InterPro"/>
</dbReference>
<dbReference type="GO" id="GO:0017004">
    <property type="term" value="P:cytochrome complex assembly"/>
    <property type="evidence" value="ECO:0007669"/>
    <property type="project" value="UniProtKB-KW"/>
</dbReference>
<dbReference type="InterPro" id="IPR002541">
    <property type="entry name" value="Cyt_c_assembly"/>
</dbReference>
<dbReference type="GO" id="GO:0005886">
    <property type="term" value="C:plasma membrane"/>
    <property type="evidence" value="ECO:0007669"/>
    <property type="project" value="TreeGrafter"/>
</dbReference>
<feature type="transmembrane region" description="Helical" evidence="6">
    <location>
        <begin position="255"/>
        <end position="273"/>
    </location>
</feature>
<dbReference type="STRING" id="710696.Intca_1873"/>
<reference evidence="8 9" key="1">
    <citation type="journal article" date="2010" name="Stand. Genomic Sci.">
        <title>Complete genome sequence of Intrasporangium calvum type strain (7 KIP).</title>
        <authorList>
            <person name="Del Rio T.G."/>
            <person name="Chertkov O."/>
            <person name="Yasawong M."/>
            <person name="Lucas S."/>
            <person name="Deshpande S."/>
            <person name="Cheng J.F."/>
            <person name="Detter C."/>
            <person name="Tapia R."/>
            <person name="Han C."/>
            <person name="Goodwin L."/>
            <person name="Pitluck S."/>
            <person name="Liolios K."/>
            <person name="Ivanova N."/>
            <person name="Mavromatis K."/>
            <person name="Pati A."/>
            <person name="Chen A."/>
            <person name="Palaniappan K."/>
            <person name="Land M."/>
            <person name="Hauser L."/>
            <person name="Chang Y.J."/>
            <person name="Jeffries C.D."/>
            <person name="Rohde M."/>
            <person name="Pukall R."/>
            <person name="Sikorski J."/>
            <person name="Goker M."/>
            <person name="Woyke T."/>
            <person name="Bristow J."/>
            <person name="Eisen J.A."/>
            <person name="Markowitz V."/>
            <person name="Hugenholtz P."/>
            <person name="Kyrpides N.C."/>
            <person name="Klenk H.P."/>
            <person name="Lapidus A."/>
        </authorList>
    </citation>
    <scope>NUCLEOTIDE SEQUENCE [LARGE SCALE GENOMIC DNA]</scope>
    <source>
        <strain evidence="9">ATCC 23552 / DSM 43043 / JCM 3097 / NBRC 12989 / 7 KIP</strain>
    </source>
</reference>
<keyword evidence="9" id="KW-1185">Reference proteome</keyword>
<evidence type="ECO:0000256" key="5">
    <source>
        <dbReference type="ARBA" id="ARBA00023136"/>
    </source>
</evidence>
<dbReference type="NCBIfam" id="TIGR03144">
    <property type="entry name" value="cytochr_II_ccsB"/>
    <property type="match status" value="1"/>
</dbReference>
<sequence>MLTYSQFAFVAALITAVLATFAYFWAMAAGHRAVSQRAPRRQRVLVGEAGDDLLDDLDGPGAPLNEPAAPAYSTMSATTLARIGTRLTWLAIAFLTACLAMRMAATGNGPFVTQYEFATSMAWGILVSYAYFEWKYRARTLALFVMPLAVVALAYAGTQPTEVDPLVPALQNSLLLTLHIIVAVFAYGAFAVSFAAAALDLWTPQKWRHLIPKPEVLDRLGYRAVVIAFPLDTMVLVLGAVWAEIAWGSYWSWDPKETASLVTWLIYGGYLHARVARGWTGKRAAWLLVIGFASVVLTFVGNAFFGGLHSYA</sequence>
<evidence type="ECO:0000256" key="2">
    <source>
        <dbReference type="ARBA" id="ARBA00022692"/>
    </source>
</evidence>
<feature type="transmembrane region" description="Helical" evidence="6">
    <location>
        <begin position="6"/>
        <end position="26"/>
    </location>
</feature>
<dbReference type="HOGENOM" id="CLU_049710_0_1_11"/>
<feature type="transmembrane region" description="Helical" evidence="6">
    <location>
        <begin position="220"/>
        <end position="243"/>
    </location>
</feature>
<feature type="transmembrane region" description="Helical" evidence="6">
    <location>
        <begin position="285"/>
        <end position="305"/>
    </location>
</feature>
<evidence type="ECO:0000313" key="8">
    <source>
        <dbReference type="EMBL" id="ADU48384.1"/>
    </source>
</evidence>
<dbReference type="EMBL" id="CP002343">
    <property type="protein sequence ID" value="ADU48384.1"/>
    <property type="molecule type" value="Genomic_DNA"/>
</dbReference>
<dbReference type="Pfam" id="PF01578">
    <property type="entry name" value="Cytochrom_C_asm"/>
    <property type="match status" value="1"/>
</dbReference>
<gene>
    <name evidence="8" type="ordered locus">Intca_1873</name>
</gene>
<evidence type="ECO:0000259" key="7">
    <source>
        <dbReference type="Pfam" id="PF01578"/>
    </source>
</evidence>
<feature type="transmembrane region" description="Helical" evidence="6">
    <location>
        <begin position="141"/>
        <end position="158"/>
    </location>
</feature>
<dbReference type="RefSeq" id="WP_013492699.1">
    <property type="nucleotide sequence ID" value="NC_014830.1"/>
</dbReference>
<dbReference type="InterPro" id="IPR045062">
    <property type="entry name" value="Cyt_c_biogenesis_CcsA/CcmC"/>
</dbReference>
<evidence type="ECO:0000256" key="1">
    <source>
        <dbReference type="ARBA" id="ARBA00004141"/>
    </source>
</evidence>
<evidence type="ECO:0000313" key="9">
    <source>
        <dbReference type="Proteomes" id="UP000008914"/>
    </source>
</evidence>
<dbReference type="Proteomes" id="UP000008914">
    <property type="component" value="Chromosome"/>
</dbReference>
<feature type="transmembrane region" description="Helical" evidence="6">
    <location>
        <begin position="178"/>
        <end position="199"/>
    </location>
</feature>
<keyword evidence="5 6" id="KW-0472">Membrane</keyword>
<dbReference type="AlphaFoldDB" id="E6SB96"/>
<name>E6SB96_INTC7</name>
<feature type="transmembrane region" description="Helical" evidence="6">
    <location>
        <begin position="87"/>
        <end position="105"/>
    </location>
</feature>
<dbReference type="PANTHER" id="PTHR30071:SF1">
    <property type="entry name" value="CYTOCHROME B_B6 PROTEIN-RELATED"/>
    <property type="match status" value="1"/>
</dbReference>
<dbReference type="PANTHER" id="PTHR30071">
    <property type="entry name" value="HEME EXPORTER PROTEIN C"/>
    <property type="match status" value="1"/>
</dbReference>
<proteinExistence type="predicted"/>
<keyword evidence="3" id="KW-0201">Cytochrome c-type biogenesis</keyword>
<evidence type="ECO:0000256" key="4">
    <source>
        <dbReference type="ARBA" id="ARBA00022989"/>
    </source>
</evidence>
<evidence type="ECO:0000256" key="3">
    <source>
        <dbReference type="ARBA" id="ARBA00022748"/>
    </source>
</evidence>